<dbReference type="Proteomes" id="UP001064933">
    <property type="component" value="Chromosome"/>
</dbReference>
<dbReference type="PANTHER" id="PTHR38591">
    <property type="entry name" value="HYDROLASE"/>
    <property type="match status" value="1"/>
</dbReference>
<evidence type="ECO:0000256" key="1">
    <source>
        <dbReference type="SAM" id="MobiDB-lite"/>
    </source>
</evidence>
<protein>
    <submittedName>
        <fullName evidence="3">Carotenoid 1,2-hydratase</fullName>
    </submittedName>
</protein>
<dbReference type="Pfam" id="PF17186">
    <property type="entry name" value="Lipocalin_9"/>
    <property type="match status" value="1"/>
</dbReference>
<gene>
    <name evidence="3" type="ORF">N4261_17450</name>
</gene>
<dbReference type="SUPFAM" id="SSF159245">
    <property type="entry name" value="AttH-like"/>
    <property type="match status" value="1"/>
</dbReference>
<keyword evidence="4" id="KW-1185">Reference proteome</keyword>
<evidence type="ECO:0000313" key="3">
    <source>
        <dbReference type="EMBL" id="UXH76810.1"/>
    </source>
</evidence>
<dbReference type="InterPro" id="IPR023374">
    <property type="entry name" value="AttH-like_dom_sf"/>
</dbReference>
<accession>A0ABY6AVI5</accession>
<dbReference type="InterPro" id="IPR010791">
    <property type="entry name" value="AttH_dom"/>
</dbReference>
<dbReference type="EMBL" id="CP104562">
    <property type="protein sequence ID" value="UXH76810.1"/>
    <property type="molecule type" value="Genomic_DNA"/>
</dbReference>
<evidence type="ECO:0000259" key="2">
    <source>
        <dbReference type="Pfam" id="PF07143"/>
    </source>
</evidence>
<dbReference type="RefSeq" id="WP_261756549.1">
    <property type="nucleotide sequence ID" value="NZ_CP104562.2"/>
</dbReference>
<reference evidence="3" key="1">
    <citation type="submission" date="2022-10" db="EMBL/GenBank/DDBJ databases">
        <title>Characterization and whole genome sequencing of a new Roseateles species, isolated from fresh water.</title>
        <authorList>
            <person name="Guliayeva D.Y."/>
            <person name="Akhremchuk A.E."/>
            <person name="Sikolenko M.A."/>
            <person name="Valentovich L.N."/>
            <person name="Sidarenka A.V."/>
        </authorList>
    </citation>
    <scope>NUCLEOTIDE SEQUENCE</scope>
    <source>
        <strain evidence="3">BIM B-1768</strain>
    </source>
</reference>
<feature type="region of interest" description="Disordered" evidence="1">
    <location>
        <begin position="150"/>
        <end position="169"/>
    </location>
</feature>
<proteinExistence type="predicted"/>
<dbReference type="Pfam" id="PF07143">
    <property type="entry name" value="CrtC"/>
    <property type="match status" value="1"/>
</dbReference>
<dbReference type="PANTHER" id="PTHR38591:SF1">
    <property type="entry name" value="BLL1000 PROTEIN"/>
    <property type="match status" value="1"/>
</dbReference>
<organism evidence="3 4">
    <name type="scientific">Roseateles amylovorans</name>
    <dbReference type="NCBI Taxonomy" id="2978473"/>
    <lineage>
        <taxon>Bacteria</taxon>
        <taxon>Pseudomonadati</taxon>
        <taxon>Pseudomonadota</taxon>
        <taxon>Betaproteobacteria</taxon>
        <taxon>Burkholderiales</taxon>
        <taxon>Sphaerotilaceae</taxon>
        <taxon>Roseateles</taxon>
    </lineage>
</organism>
<sequence length="348" mass="39553">MSRAALRFPRDHGAHPETRIEWWYVTGVLRTPGATLDTPPAYGFQLTFFRVRRELTRPLDSAFVPDQLMLGHAALSDLGQRRLVHDQRLLRRGFANARSDEADTRVRLGDWSLVRQDGERGLSRYTLSLRSEHAGFGLRLDLQAPQAPLLQGDQGWSRKGPGAEQASRYVSEPQLAGRGRLTRTNELVRELEARCWLDHEWSNQYLGAKAETAPDRAVGWDWMGMNLNDGSALTLFQMRRRDGKTLWTGGSWRDADGRQIDLQQRVSFEPVAHWESPASLAQYPVRWRIRTPRGVLRVDAAFNAQEIDAQRSTGFLYWEGVARLSDDAGRLLGWGYLEMTGYAGRVPL</sequence>
<evidence type="ECO:0000313" key="4">
    <source>
        <dbReference type="Proteomes" id="UP001064933"/>
    </source>
</evidence>
<name>A0ABY6AVI5_9BURK</name>
<feature type="domain" description="AttH" evidence="2">
    <location>
        <begin position="20"/>
        <end position="203"/>
    </location>
</feature>
<dbReference type="Gene3D" id="2.40.370.10">
    <property type="entry name" value="AttH-like domain"/>
    <property type="match status" value="2"/>
</dbReference>